<name>A0A378Q9L2_9GAMM</name>
<organism evidence="3 4">
    <name type="scientific">Faucicola atlantae</name>
    <dbReference type="NCBI Taxonomy" id="34059"/>
    <lineage>
        <taxon>Bacteria</taxon>
        <taxon>Pseudomonadati</taxon>
        <taxon>Pseudomonadota</taxon>
        <taxon>Gammaproteobacteria</taxon>
        <taxon>Moraxellales</taxon>
        <taxon>Moraxellaceae</taxon>
        <taxon>Faucicola</taxon>
    </lineage>
</organism>
<dbReference type="InterPro" id="IPR001296">
    <property type="entry name" value="Glyco_trans_1"/>
</dbReference>
<reference evidence="3 4" key="1">
    <citation type="submission" date="2018-06" db="EMBL/GenBank/DDBJ databases">
        <authorList>
            <consortium name="Pathogen Informatics"/>
            <person name="Doyle S."/>
        </authorList>
    </citation>
    <scope>NUCLEOTIDE SEQUENCE [LARGE SCALE GENOMIC DNA]</scope>
    <source>
        <strain evidence="3 4">NCTC11091</strain>
    </source>
</reference>
<evidence type="ECO:0000256" key="1">
    <source>
        <dbReference type="ARBA" id="ARBA00022679"/>
    </source>
</evidence>
<protein>
    <submittedName>
        <fullName evidence="3">Glycosyltransferase, MSMEG_0565 family</fullName>
    </submittedName>
</protein>
<gene>
    <name evidence="3" type="ORF">NCTC11091_01681</name>
</gene>
<dbReference type="RefSeq" id="WP_067058385.1">
    <property type="nucleotide sequence ID" value="NZ_MXAO01000088.1"/>
</dbReference>
<dbReference type="GO" id="GO:0016757">
    <property type="term" value="F:glycosyltransferase activity"/>
    <property type="evidence" value="ECO:0007669"/>
    <property type="project" value="InterPro"/>
</dbReference>
<dbReference type="Gene3D" id="3.40.50.2000">
    <property type="entry name" value="Glycogen Phosphorylase B"/>
    <property type="match status" value="1"/>
</dbReference>
<dbReference type="SUPFAM" id="SSF53756">
    <property type="entry name" value="UDP-Glycosyltransferase/glycogen phosphorylase"/>
    <property type="match status" value="1"/>
</dbReference>
<dbReference type="PANTHER" id="PTHR46401:SF2">
    <property type="entry name" value="GLYCOSYLTRANSFERASE WBBK-RELATED"/>
    <property type="match status" value="1"/>
</dbReference>
<evidence type="ECO:0000259" key="2">
    <source>
        <dbReference type="Pfam" id="PF00534"/>
    </source>
</evidence>
<accession>A0A378Q9L2</accession>
<dbReference type="CDD" id="cd03809">
    <property type="entry name" value="GT4_MtfB-like"/>
    <property type="match status" value="1"/>
</dbReference>
<proteinExistence type="predicted"/>
<feature type="domain" description="Glycosyl transferase family 1" evidence="2">
    <location>
        <begin position="203"/>
        <end position="330"/>
    </location>
</feature>
<dbReference type="Pfam" id="PF00534">
    <property type="entry name" value="Glycos_transf_1"/>
    <property type="match status" value="1"/>
</dbReference>
<evidence type="ECO:0000313" key="3">
    <source>
        <dbReference type="EMBL" id="STY95877.1"/>
    </source>
</evidence>
<dbReference type="Proteomes" id="UP000255193">
    <property type="component" value="Unassembled WGS sequence"/>
</dbReference>
<dbReference type="EMBL" id="UGQA01000001">
    <property type="protein sequence ID" value="STY95877.1"/>
    <property type="molecule type" value="Genomic_DNA"/>
</dbReference>
<keyword evidence="1 3" id="KW-0808">Transferase</keyword>
<dbReference type="PANTHER" id="PTHR46401">
    <property type="entry name" value="GLYCOSYLTRANSFERASE WBBK-RELATED"/>
    <property type="match status" value="1"/>
</dbReference>
<dbReference type="AlphaFoldDB" id="A0A378Q9L2"/>
<sequence length="390" mass="44922">MLYLDVTRLYTNFRTGKGVTGVDRVALAYIAEFAQEACAVIRLPSHWLFFDRKRSAKIFLRLIEQKQVKLSLWDKKRYIKPANEPINVLLNVTHSGLDSPQYLVRLQQYGLRGIYFLHDLIPIDYPEYCRAGEYDRHVQRLLTMLQGDLIIANSRYTLERLEAFCQNHHLTMPPTTWAHLATESIDNIEILTEAERALMDLIVGNQNYFVCLGTIEGRKNHLLLFNVWRQLVRKLGKNCPKLVLIGKRGWEAEQVFDVLDRSVELRHVVIELNHCSNAQLYYLLSHAQALLFPSWVEGFGLPLLEALQTNTQVIASDIPAFRELNANLNTAQIKLLSPFDGTLWLQTILAFISHASEQNRQFCDEVNTVNVYNWSSHFAKIKSKLGAKLV</sequence>
<evidence type="ECO:0000313" key="4">
    <source>
        <dbReference type="Proteomes" id="UP000255193"/>
    </source>
</evidence>